<dbReference type="InterPro" id="IPR036397">
    <property type="entry name" value="RNaseH_sf"/>
</dbReference>
<accession>A0AAN8G7U6</accession>
<dbReference type="InterPro" id="IPR008042">
    <property type="entry name" value="Retrotrans_Pao"/>
</dbReference>
<dbReference type="Gene3D" id="3.30.420.10">
    <property type="entry name" value="Ribonuclease H-like superfamily/Ribonuclease H"/>
    <property type="match status" value="1"/>
</dbReference>
<name>A0AAN8G7U6_TRICO</name>
<evidence type="ECO:0000313" key="1">
    <source>
        <dbReference type="EMBL" id="KAK5985525.1"/>
    </source>
</evidence>
<proteinExistence type="predicted"/>
<dbReference type="AlphaFoldDB" id="A0AAN8G7U6"/>
<sequence length="418" mass="48045">MNLREFCSNEERLSEKIAAKDLSLNVDQKVLGMPWHSREDQIVLRCRYRAKMKMTKRSISEQIASIYDPLGLLTPITLKGKQFLQELWKYEYDWDTPLYTEHQQKWENIVNDVDGFQMMLPRQVAGAHSACNLVLFADASCAGMATCAYLVSEHGSHLVTGKSKLPSLKDSPTVQKLELNALTMATRLSYSIHVALRHKVDIKNVLIMSDTEISLSWIKATKVEKLHGVLIKNRVAEIRRIVAEISTTVRFGYVKTSDNPADCGTRGVMKSELNGHMWWHGPSFISNDPETWHEESRLFTLPTEDCGEQVCLVAKTAEEPSVLLDWSRYNRLVSATRTMAYVLRFLHNISMRVREKLKERLQNTIPELCYMTSEPFITAVENRVALQVMVRHHQKTQYTSEQLKLLKQLNVREDENGF</sequence>
<gene>
    <name evidence="1" type="ORF">GCK32_010129</name>
</gene>
<dbReference type="GO" id="GO:0003676">
    <property type="term" value="F:nucleic acid binding"/>
    <property type="evidence" value="ECO:0007669"/>
    <property type="project" value="InterPro"/>
</dbReference>
<protein>
    <submittedName>
        <fullName evidence="1">Pao retrotransposon peptidase</fullName>
    </submittedName>
</protein>
<dbReference type="Pfam" id="PF05380">
    <property type="entry name" value="Peptidase_A17"/>
    <property type="match status" value="1"/>
</dbReference>
<dbReference type="Proteomes" id="UP001331761">
    <property type="component" value="Unassembled WGS sequence"/>
</dbReference>
<reference evidence="1 2" key="1">
    <citation type="submission" date="2019-10" db="EMBL/GenBank/DDBJ databases">
        <title>Assembly and Annotation for the nematode Trichostrongylus colubriformis.</title>
        <authorList>
            <person name="Martin J."/>
        </authorList>
    </citation>
    <scope>NUCLEOTIDE SEQUENCE [LARGE SCALE GENOMIC DNA]</scope>
    <source>
        <strain evidence="1">G859</strain>
        <tissue evidence="1">Whole worm</tissue>
    </source>
</reference>
<keyword evidence="2" id="KW-1185">Reference proteome</keyword>
<comment type="caution">
    <text evidence="1">The sequence shown here is derived from an EMBL/GenBank/DDBJ whole genome shotgun (WGS) entry which is preliminary data.</text>
</comment>
<organism evidence="1 2">
    <name type="scientific">Trichostrongylus colubriformis</name>
    <name type="common">Black scour worm</name>
    <dbReference type="NCBI Taxonomy" id="6319"/>
    <lineage>
        <taxon>Eukaryota</taxon>
        <taxon>Metazoa</taxon>
        <taxon>Ecdysozoa</taxon>
        <taxon>Nematoda</taxon>
        <taxon>Chromadorea</taxon>
        <taxon>Rhabditida</taxon>
        <taxon>Rhabditina</taxon>
        <taxon>Rhabditomorpha</taxon>
        <taxon>Strongyloidea</taxon>
        <taxon>Trichostrongylidae</taxon>
        <taxon>Trichostrongylus</taxon>
    </lineage>
</organism>
<dbReference type="EMBL" id="WIXE01001618">
    <property type="protein sequence ID" value="KAK5985525.1"/>
    <property type="molecule type" value="Genomic_DNA"/>
</dbReference>
<dbReference type="PANTHER" id="PTHR47331">
    <property type="entry name" value="PHD-TYPE DOMAIN-CONTAINING PROTEIN"/>
    <property type="match status" value="1"/>
</dbReference>
<evidence type="ECO:0000313" key="2">
    <source>
        <dbReference type="Proteomes" id="UP001331761"/>
    </source>
</evidence>